<keyword evidence="1" id="KW-1133">Transmembrane helix</keyword>
<dbReference type="Proteomes" id="UP000199701">
    <property type="component" value="Unassembled WGS sequence"/>
</dbReference>
<gene>
    <name evidence="2" type="ORF">SAMN05421659_1253</name>
</gene>
<reference evidence="2 3" key="1">
    <citation type="submission" date="2016-10" db="EMBL/GenBank/DDBJ databases">
        <authorList>
            <person name="de Groot N.N."/>
        </authorList>
    </citation>
    <scope>NUCLEOTIDE SEQUENCE [LARGE SCALE GENOMIC DNA]</scope>
    <source>
        <strain evidence="2 3">DSM 9179</strain>
    </source>
</reference>
<name>A0A1I0RV88_9FIRM</name>
<dbReference type="AlphaFoldDB" id="A0A1I0RV88"/>
<organism evidence="2 3">
    <name type="scientific">[Clostridium] fimetarium</name>
    <dbReference type="NCBI Taxonomy" id="99656"/>
    <lineage>
        <taxon>Bacteria</taxon>
        <taxon>Bacillati</taxon>
        <taxon>Bacillota</taxon>
        <taxon>Clostridia</taxon>
        <taxon>Lachnospirales</taxon>
        <taxon>Lachnospiraceae</taxon>
    </lineage>
</organism>
<protein>
    <submittedName>
        <fullName evidence="2">Virus attachment protein p12 family protein</fullName>
    </submittedName>
</protein>
<dbReference type="RefSeq" id="WP_092457939.1">
    <property type="nucleotide sequence ID" value="NZ_FOJI01000025.1"/>
</dbReference>
<keyword evidence="1" id="KW-0472">Membrane</keyword>
<dbReference type="Pfam" id="PF12669">
    <property type="entry name" value="FeoB_associated"/>
    <property type="match status" value="1"/>
</dbReference>
<keyword evidence="3" id="KW-1185">Reference proteome</keyword>
<keyword evidence="1" id="KW-0812">Transmembrane</keyword>
<accession>A0A1I0RV88</accession>
<dbReference type="EMBL" id="FOJI01000025">
    <property type="protein sequence ID" value="SEW45218.1"/>
    <property type="molecule type" value="Genomic_DNA"/>
</dbReference>
<evidence type="ECO:0000313" key="2">
    <source>
        <dbReference type="EMBL" id="SEW45218.1"/>
    </source>
</evidence>
<feature type="transmembrane region" description="Helical" evidence="1">
    <location>
        <begin position="6"/>
        <end position="22"/>
    </location>
</feature>
<evidence type="ECO:0000256" key="1">
    <source>
        <dbReference type="SAM" id="Phobius"/>
    </source>
</evidence>
<proteinExistence type="predicted"/>
<sequence>MGTIGVSIILIVIISVKVGKMIKNKKNGKPIIGCSCGCESCPSAPMCHGK</sequence>
<evidence type="ECO:0000313" key="3">
    <source>
        <dbReference type="Proteomes" id="UP000199701"/>
    </source>
</evidence>